<proteinExistence type="predicted"/>
<reference evidence="1" key="1">
    <citation type="submission" date="2020-08" db="EMBL/GenBank/DDBJ databases">
        <title>Multicomponent nature underlies the extraordinary mechanical properties of spider dragline silk.</title>
        <authorList>
            <person name="Kono N."/>
            <person name="Nakamura H."/>
            <person name="Mori M."/>
            <person name="Yoshida Y."/>
            <person name="Ohtoshi R."/>
            <person name="Malay A.D."/>
            <person name="Moran D.A.P."/>
            <person name="Tomita M."/>
            <person name="Numata K."/>
            <person name="Arakawa K."/>
        </authorList>
    </citation>
    <scope>NUCLEOTIDE SEQUENCE</scope>
</reference>
<evidence type="ECO:0000313" key="2">
    <source>
        <dbReference type="Proteomes" id="UP000886998"/>
    </source>
</evidence>
<dbReference type="AlphaFoldDB" id="A0A8X6ML53"/>
<gene>
    <name evidence="1" type="ORF">TNIN_10551</name>
</gene>
<keyword evidence="2" id="KW-1185">Reference proteome</keyword>
<dbReference type="Proteomes" id="UP000886998">
    <property type="component" value="Unassembled WGS sequence"/>
</dbReference>
<sequence>MEAPQAIEKILVFKSERAQMLCVHLDAVAQLVAVEGKKGLSRDSSNVPLISAVEIEEEKPKLPKRKLKKLSRMTIAEL</sequence>
<dbReference type="EMBL" id="BMAV01027882">
    <property type="protein sequence ID" value="GFS63089.1"/>
    <property type="molecule type" value="Genomic_DNA"/>
</dbReference>
<evidence type="ECO:0000313" key="1">
    <source>
        <dbReference type="EMBL" id="GFS63089.1"/>
    </source>
</evidence>
<accession>A0A8X6ML53</accession>
<comment type="caution">
    <text evidence="1">The sequence shown here is derived from an EMBL/GenBank/DDBJ whole genome shotgun (WGS) entry which is preliminary data.</text>
</comment>
<name>A0A8X6ML53_9ARAC</name>
<protein>
    <submittedName>
        <fullName evidence="1">Uncharacterized protein</fullName>
    </submittedName>
</protein>
<organism evidence="1 2">
    <name type="scientific">Trichonephila inaurata madagascariensis</name>
    <dbReference type="NCBI Taxonomy" id="2747483"/>
    <lineage>
        <taxon>Eukaryota</taxon>
        <taxon>Metazoa</taxon>
        <taxon>Ecdysozoa</taxon>
        <taxon>Arthropoda</taxon>
        <taxon>Chelicerata</taxon>
        <taxon>Arachnida</taxon>
        <taxon>Araneae</taxon>
        <taxon>Araneomorphae</taxon>
        <taxon>Entelegynae</taxon>
        <taxon>Araneoidea</taxon>
        <taxon>Nephilidae</taxon>
        <taxon>Trichonephila</taxon>
        <taxon>Trichonephila inaurata</taxon>
    </lineage>
</organism>